<dbReference type="CDD" id="cd14473">
    <property type="entry name" value="FERM_B-lobe"/>
    <property type="match status" value="1"/>
</dbReference>
<feature type="compositionally biased region" description="Low complexity" evidence="6">
    <location>
        <begin position="926"/>
        <end position="952"/>
    </location>
</feature>
<dbReference type="GO" id="GO:0003676">
    <property type="term" value="F:nucleic acid binding"/>
    <property type="evidence" value="ECO:0007669"/>
    <property type="project" value="InterPro"/>
</dbReference>
<dbReference type="Pfam" id="PF09379">
    <property type="entry name" value="FERM_N"/>
    <property type="match status" value="1"/>
</dbReference>
<dbReference type="VEuPathDB" id="VectorBase:LOC119185603"/>
<dbReference type="EMBL" id="JABSTU010000001">
    <property type="protein sequence ID" value="KAH8040265.1"/>
    <property type="molecule type" value="Genomic_DNA"/>
</dbReference>
<dbReference type="PRINTS" id="PR00935">
    <property type="entry name" value="BAND41"/>
</dbReference>
<dbReference type="InterPro" id="IPR035963">
    <property type="entry name" value="FERM_2"/>
</dbReference>
<dbReference type="GO" id="GO:0071944">
    <property type="term" value="C:cell periphery"/>
    <property type="evidence" value="ECO:0007669"/>
    <property type="project" value="UniProtKB-ARBA"/>
</dbReference>
<feature type="compositionally biased region" description="Basic and acidic residues" evidence="6">
    <location>
        <begin position="1023"/>
        <end position="1033"/>
    </location>
</feature>
<dbReference type="GO" id="GO:0009887">
    <property type="term" value="P:animal organ morphogenesis"/>
    <property type="evidence" value="ECO:0007669"/>
    <property type="project" value="UniProtKB-ARBA"/>
</dbReference>
<keyword evidence="5" id="KW-0863">Zinc-finger</keyword>
<dbReference type="Pfam" id="PF00373">
    <property type="entry name" value="FERM_M"/>
    <property type="match status" value="1"/>
</dbReference>
<evidence type="ECO:0000259" key="7">
    <source>
        <dbReference type="PROSITE" id="PS50057"/>
    </source>
</evidence>
<keyword evidence="5" id="KW-0862">Zinc</keyword>
<dbReference type="Gene3D" id="1.20.80.10">
    <property type="match status" value="1"/>
</dbReference>
<keyword evidence="10" id="KW-1185">Reference proteome</keyword>
<evidence type="ECO:0000256" key="5">
    <source>
        <dbReference type="PROSITE-ProRule" id="PRU00047"/>
    </source>
</evidence>
<dbReference type="GO" id="GO:0031032">
    <property type="term" value="P:actomyosin structure organization"/>
    <property type="evidence" value="ECO:0007669"/>
    <property type="project" value="TreeGrafter"/>
</dbReference>
<dbReference type="SUPFAM" id="SSF50729">
    <property type="entry name" value="PH domain-like"/>
    <property type="match status" value="1"/>
</dbReference>
<feature type="compositionally biased region" description="Polar residues" evidence="6">
    <location>
        <begin position="126"/>
        <end position="154"/>
    </location>
</feature>
<dbReference type="VEuPathDB" id="VectorBase:LOC119185552"/>
<dbReference type="InterPro" id="IPR029071">
    <property type="entry name" value="Ubiquitin-like_domsf"/>
</dbReference>
<dbReference type="Gene3D" id="3.10.20.90">
    <property type="entry name" value="Phosphatidylinositol 3-kinase Catalytic Subunit, Chain A, domain 1"/>
    <property type="match status" value="1"/>
</dbReference>
<evidence type="ECO:0000313" key="10">
    <source>
        <dbReference type="Proteomes" id="UP000821866"/>
    </source>
</evidence>
<feature type="domain" description="CCHC-type" evidence="8">
    <location>
        <begin position="78"/>
        <end position="93"/>
    </location>
</feature>
<dbReference type="SUPFAM" id="SSF47031">
    <property type="entry name" value="Second domain of FERM"/>
    <property type="match status" value="1"/>
</dbReference>
<dbReference type="PROSITE" id="PS50057">
    <property type="entry name" value="FERM_3"/>
    <property type="match status" value="1"/>
</dbReference>
<dbReference type="PROSITE" id="PS50158">
    <property type="entry name" value="ZF_CCHC"/>
    <property type="match status" value="1"/>
</dbReference>
<evidence type="ECO:0008006" key="11">
    <source>
        <dbReference type="Google" id="ProtNLM"/>
    </source>
</evidence>
<dbReference type="InterPro" id="IPR019747">
    <property type="entry name" value="FERM_CS"/>
</dbReference>
<reference evidence="9" key="2">
    <citation type="submission" date="2021-09" db="EMBL/GenBank/DDBJ databases">
        <authorList>
            <person name="Jia N."/>
            <person name="Wang J."/>
            <person name="Shi W."/>
            <person name="Du L."/>
            <person name="Sun Y."/>
            <person name="Zhan W."/>
            <person name="Jiang J."/>
            <person name="Wang Q."/>
            <person name="Zhang B."/>
            <person name="Ji P."/>
            <person name="Sakyi L.B."/>
            <person name="Cui X."/>
            <person name="Yuan T."/>
            <person name="Jiang B."/>
            <person name="Yang W."/>
            <person name="Lam T.T.-Y."/>
            <person name="Chang Q."/>
            <person name="Ding S."/>
            <person name="Wang X."/>
            <person name="Zhu J."/>
            <person name="Ruan X."/>
            <person name="Zhao L."/>
            <person name="Wei J."/>
            <person name="Que T."/>
            <person name="Du C."/>
            <person name="Cheng J."/>
            <person name="Dai P."/>
            <person name="Han X."/>
            <person name="Huang E."/>
            <person name="Gao Y."/>
            <person name="Liu J."/>
            <person name="Shao H."/>
            <person name="Ye R."/>
            <person name="Li L."/>
            <person name="Wei W."/>
            <person name="Wang X."/>
            <person name="Wang C."/>
            <person name="Huo Q."/>
            <person name="Li W."/>
            <person name="Guo W."/>
            <person name="Chen H."/>
            <person name="Chen S."/>
            <person name="Zhou L."/>
            <person name="Zhou L."/>
            <person name="Ni X."/>
            <person name="Tian J."/>
            <person name="Zhou Y."/>
            <person name="Sheng Y."/>
            <person name="Liu T."/>
            <person name="Pan Y."/>
            <person name="Xia L."/>
            <person name="Li J."/>
            <person name="Zhao F."/>
            <person name="Cao W."/>
        </authorList>
    </citation>
    <scope>NUCLEOTIDE SEQUENCE</scope>
    <source>
        <strain evidence="9">Rmic-2018</strain>
        <tissue evidence="9">Larvae</tissue>
    </source>
</reference>
<dbReference type="GO" id="GO:0070161">
    <property type="term" value="C:anchoring junction"/>
    <property type="evidence" value="ECO:0007669"/>
    <property type="project" value="UniProtKB-SubCell"/>
</dbReference>
<dbReference type="GO" id="GO:0008270">
    <property type="term" value="F:zinc ion binding"/>
    <property type="evidence" value="ECO:0007669"/>
    <property type="project" value="UniProtKB-KW"/>
</dbReference>
<dbReference type="FunFam" id="2.30.29.30:FF:000002">
    <property type="entry name" value="Band 4.1-like protein 5 isoform 1"/>
    <property type="match status" value="1"/>
</dbReference>
<dbReference type="InterPro" id="IPR000299">
    <property type="entry name" value="FERM_domain"/>
</dbReference>
<name>A0A9J6F195_RHIMP</name>
<dbReference type="InterPro" id="IPR018979">
    <property type="entry name" value="FERM_N"/>
</dbReference>
<dbReference type="SMART" id="SM01196">
    <property type="entry name" value="FERM_C"/>
    <property type="match status" value="1"/>
</dbReference>
<proteinExistence type="predicted"/>
<dbReference type="InterPro" id="IPR014352">
    <property type="entry name" value="FERM/acyl-CoA-bd_prot_sf"/>
</dbReference>
<dbReference type="InterPro" id="IPR018980">
    <property type="entry name" value="FERM_PH-like_C"/>
</dbReference>
<comment type="subcellular location">
    <subcellularLocation>
        <location evidence="1">Cell junction</location>
    </subcellularLocation>
    <subcellularLocation>
        <location evidence="2">Cytoplasm</location>
    </subcellularLocation>
</comment>
<dbReference type="SMART" id="SM00295">
    <property type="entry name" value="B41"/>
    <property type="match status" value="1"/>
</dbReference>
<accession>A0A9J6F195</accession>
<dbReference type="InterPro" id="IPR001878">
    <property type="entry name" value="Znf_CCHC"/>
</dbReference>
<dbReference type="PROSITE" id="PS00661">
    <property type="entry name" value="FERM_2"/>
    <property type="match status" value="1"/>
</dbReference>
<evidence type="ECO:0000256" key="3">
    <source>
        <dbReference type="ARBA" id="ARBA00022490"/>
    </source>
</evidence>
<dbReference type="SUPFAM" id="SSF57756">
    <property type="entry name" value="Retrovirus zinc finger-like domains"/>
    <property type="match status" value="1"/>
</dbReference>
<dbReference type="InterPro" id="IPR019749">
    <property type="entry name" value="Band_41_domain"/>
</dbReference>
<sequence length="1090" mass="122218">MAPAAIASDGPKDNASTVSLIQAVVRQEIANLGITPVCAVRPNESSASVNQIRVYPSRYPSRYRNPAEWRTSDDRPICFHCSRAGHIARYCRNRWSSNSSWNTGAWRRFEGSSRRFSTPHDPQPAPTNVQGRRFSRSPSPQGRRSLSPMISRSRGSVLEQPCEDFTWRTLSQDHLNAHRSSQEVLVLQTQGLTPQVQALCKSLCQRLERLLEELRPWGSMEEDLQQATVAMLGRWHSFVNSEMAHSTDTDWLALLGQVCQGLAELCPELRLCFPAKKAMSCVISTALQCWGEVQVQEESEGGQQVQSTLRVPLQVTVPLQELLFALCQQVNRLFGHCMPKGIQSEVGQLLMSSLEPAYIRSCQALVTQQLPPALCQTWALQLLMDLHVLNLLFQGGTLSTARAAVEAQVDPFDLDVLMPHLGQQASLAAQQTSLLLGLCLGDVGAGRFLVSGPSGNKAPPASPVVLPVLAAGSQRFPLLPTLSRFLDESPLGTQAPVEEEQQWPRGVTTAGKSDRVEDCCLPKERPLQQRGVTAFFRTSGHSTVTSTPPCAFAMKCCFGEKPKTFHCKVVLLDETELIQEIQNTSRGQDLLDVVYKHLNLLETAYFGLRFVDTLAQTLNAVNSNMGISNTRCGTQTFTFYFGVKFYAADPCKLLEEITRYQYFLQVKQDIYHGRLPINFDLAAELFALAIQSELGDYDPRRHQPGYASELRFLVNQTPELEEKVAELHKGLRGQVPAVAEMNFLDKVKWLDMYGVDLHPVIGEDHTEYFLGLTPSGVIVLRNKTKVSNYYWPRITKVSHKGCYFMLQVHDKTNDDSTYGFELATKQACKHLWKCCVDHHSFFRLTQTTENAIASKCFGWGGKFRVRERPNPGGFKVQPRQQPTFVRVPSRRYQRRLGQPDGADAGTQVKEEEKHVTDHRSGSHWAHTTLLSPSSMSLHHSSPVPATSTPVTTGNQSVPPWEDPKQRHCRSSSTEGDCRRRRHHSRRGSDNESEVSKSSRGSRASKCSRASSGGCRHRHRSRSKSPDVKRSIPEDVKKHIAYHLIDPVTLTEEEKKDIKYTKVETDSRLFKIRYSPTAGRPNYRMAKISSR</sequence>
<dbReference type="InterPro" id="IPR011993">
    <property type="entry name" value="PH-like_dom_sf"/>
</dbReference>
<dbReference type="PANTHER" id="PTHR23280:SF4">
    <property type="entry name" value="BAND 4.1-LIKE PROTEIN 4A"/>
    <property type="match status" value="1"/>
</dbReference>
<dbReference type="SUPFAM" id="SSF54236">
    <property type="entry name" value="Ubiquitin-like"/>
    <property type="match status" value="1"/>
</dbReference>
<gene>
    <name evidence="9" type="ORF">HPB51_009813</name>
</gene>
<organism evidence="9 10">
    <name type="scientific">Rhipicephalus microplus</name>
    <name type="common">Cattle tick</name>
    <name type="synonym">Boophilus microplus</name>
    <dbReference type="NCBI Taxonomy" id="6941"/>
    <lineage>
        <taxon>Eukaryota</taxon>
        <taxon>Metazoa</taxon>
        <taxon>Ecdysozoa</taxon>
        <taxon>Arthropoda</taxon>
        <taxon>Chelicerata</taxon>
        <taxon>Arachnida</taxon>
        <taxon>Acari</taxon>
        <taxon>Parasitiformes</taxon>
        <taxon>Ixodida</taxon>
        <taxon>Ixodoidea</taxon>
        <taxon>Ixodidae</taxon>
        <taxon>Rhipicephalinae</taxon>
        <taxon>Rhipicephalus</taxon>
        <taxon>Boophilus</taxon>
    </lineage>
</organism>
<keyword evidence="5" id="KW-0479">Metal-binding</keyword>
<dbReference type="GO" id="GO:0048731">
    <property type="term" value="P:system development"/>
    <property type="evidence" value="ECO:0007669"/>
    <property type="project" value="UniProtKB-ARBA"/>
</dbReference>
<feature type="compositionally biased region" description="Basic and acidic residues" evidence="6">
    <location>
        <begin position="986"/>
        <end position="996"/>
    </location>
</feature>
<feature type="region of interest" description="Disordered" evidence="6">
    <location>
        <begin position="112"/>
        <end position="157"/>
    </location>
</feature>
<dbReference type="CDD" id="cd13186">
    <property type="entry name" value="FERM_C_NBL4_NBL5"/>
    <property type="match status" value="1"/>
</dbReference>
<evidence type="ECO:0000256" key="1">
    <source>
        <dbReference type="ARBA" id="ARBA00004282"/>
    </source>
</evidence>
<evidence type="ECO:0000259" key="8">
    <source>
        <dbReference type="PROSITE" id="PS50158"/>
    </source>
</evidence>
<dbReference type="GO" id="GO:0016020">
    <property type="term" value="C:membrane"/>
    <property type="evidence" value="ECO:0007669"/>
    <property type="project" value="UniProtKB-ARBA"/>
</dbReference>
<dbReference type="InterPro" id="IPR019748">
    <property type="entry name" value="FERM_central"/>
</dbReference>
<dbReference type="AlphaFoldDB" id="A0A9J6F195"/>
<feature type="domain" description="FERM" evidence="7">
    <location>
        <begin position="565"/>
        <end position="846"/>
    </location>
</feature>
<comment type="caution">
    <text evidence="9">The sequence shown here is derived from an EMBL/GenBank/DDBJ whole genome shotgun (WGS) entry which is preliminary data.</text>
</comment>
<feature type="region of interest" description="Disordered" evidence="6">
    <location>
        <begin position="888"/>
        <end position="1033"/>
    </location>
</feature>
<dbReference type="Gene3D" id="2.30.29.30">
    <property type="entry name" value="Pleckstrin-homology domain (PH domain)/Phosphotyrosine-binding domain (PTB)"/>
    <property type="match status" value="1"/>
</dbReference>
<evidence type="ECO:0000256" key="6">
    <source>
        <dbReference type="SAM" id="MobiDB-lite"/>
    </source>
</evidence>
<dbReference type="GO" id="GO:0005856">
    <property type="term" value="C:cytoskeleton"/>
    <property type="evidence" value="ECO:0007669"/>
    <property type="project" value="TreeGrafter"/>
</dbReference>
<reference evidence="9" key="1">
    <citation type="journal article" date="2020" name="Cell">
        <title>Large-Scale Comparative Analyses of Tick Genomes Elucidate Their Genetic Diversity and Vector Capacities.</title>
        <authorList>
            <consortium name="Tick Genome and Microbiome Consortium (TIGMIC)"/>
            <person name="Jia N."/>
            <person name="Wang J."/>
            <person name="Shi W."/>
            <person name="Du L."/>
            <person name="Sun Y."/>
            <person name="Zhan W."/>
            <person name="Jiang J.F."/>
            <person name="Wang Q."/>
            <person name="Zhang B."/>
            <person name="Ji P."/>
            <person name="Bell-Sakyi L."/>
            <person name="Cui X.M."/>
            <person name="Yuan T.T."/>
            <person name="Jiang B.G."/>
            <person name="Yang W.F."/>
            <person name="Lam T.T."/>
            <person name="Chang Q.C."/>
            <person name="Ding S.J."/>
            <person name="Wang X.J."/>
            <person name="Zhu J.G."/>
            <person name="Ruan X.D."/>
            <person name="Zhao L."/>
            <person name="Wei J.T."/>
            <person name="Ye R.Z."/>
            <person name="Que T.C."/>
            <person name="Du C.H."/>
            <person name="Zhou Y.H."/>
            <person name="Cheng J.X."/>
            <person name="Dai P.F."/>
            <person name="Guo W.B."/>
            <person name="Han X.H."/>
            <person name="Huang E.J."/>
            <person name="Li L.F."/>
            <person name="Wei W."/>
            <person name="Gao Y.C."/>
            <person name="Liu J.Z."/>
            <person name="Shao H.Z."/>
            <person name="Wang X."/>
            <person name="Wang C.C."/>
            <person name="Yang T.C."/>
            <person name="Huo Q.B."/>
            <person name="Li W."/>
            <person name="Chen H.Y."/>
            <person name="Chen S.E."/>
            <person name="Zhou L.G."/>
            <person name="Ni X.B."/>
            <person name="Tian J.H."/>
            <person name="Sheng Y."/>
            <person name="Liu T."/>
            <person name="Pan Y.S."/>
            <person name="Xia L.Y."/>
            <person name="Li J."/>
            <person name="Zhao F."/>
            <person name="Cao W.C."/>
        </authorList>
    </citation>
    <scope>NUCLEOTIDE SEQUENCE</scope>
    <source>
        <strain evidence="9">Rmic-2018</strain>
    </source>
</reference>
<evidence type="ECO:0000256" key="4">
    <source>
        <dbReference type="ARBA" id="ARBA00022949"/>
    </source>
</evidence>
<dbReference type="Pfam" id="PF09380">
    <property type="entry name" value="FERM_C"/>
    <property type="match status" value="1"/>
</dbReference>
<dbReference type="GO" id="GO:0005737">
    <property type="term" value="C:cytoplasm"/>
    <property type="evidence" value="ECO:0007669"/>
    <property type="project" value="UniProtKB-SubCell"/>
</dbReference>
<dbReference type="Proteomes" id="UP000821866">
    <property type="component" value="Chromosome 1"/>
</dbReference>
<dbReference type="FunFam" id="1.20.80.10:FF:000003">
    <property type="entry name" value="Tyrosine-protein phosphatase non-receptor type 4"/>
    <property type="match status" value="1"/>
</dbReference>
<evidence type="ECO:0000256" key="2">
    <source>
        <dbReference type="ARBA" id="ARBA00004496"/>
    </source>
</evidence>
<evidence type="ECO:0000313" key="9">
    <source>
        <dbReference type="EMBL" id="KAH8040265.1"/>
    </source>
</evidence>
<dbReference type="PANTHER" id="PTHR23280">
    <property type="entry name" value="4.1 G PROTEIN"/>
    <property type="match status" value="1"/>
</dbReference>
<keyword evidence="3" id="KW-0963">Cytoplasm</keyword>
<protein>
    <recommendedName>
        <fullName evidence="11">FERM domain-containing protein</fullName>
    </recommendedName>
</protein>
<dbReference type="InterPro" id="IPR036875">
    <property type="entry name" value="Znf_CCHC_sf"/>
</dbReference>
<keyword evidence="4" id="KW-0965">Cell junction</keyword>
<feature type="compositionally biased region" description="Basic and acidic residues" evidence="6">
    <location>
        <begin position="908"/>
        <end position="920"/>
    </location>
</feature>